<feature type="non-terminal residue" evidence="1">
    <location>
        <position position="1"/>
    </location>
</feature>
<evidence type="ECO:0000313" key="1">
    <source>
        <dbReference type="EMBL" id="MBU2713955.1"/>
    </source>
</evidence>
<accession>A0ABS5ZKW5</accession>
<comment type="caution">
    <text evidence="1">The sequence shown here is derived from an EMBL/GenBank/DDBJ whole genome shotgun (WGS) entry which is preliminary data.</text>
</comment>
<organism evidence="1 2">
    <name type="scientific">Zooshikella harenae</name>
    <dbReference type="NCBI Taxonomy" id="2827238"/>
    <lineage>
        <taxon>Bacteria</taxon>
        <taxon>Pseudomonadati</taxon>
        <taxon>Pseudomonadota</taxon>
        <taxon>Gammaproteobacteria</taxon>
        <taxon>Oceanospirillales</taxon>
        <taxon>Zooshikellaceae</taxon>
        <taxon>Zooshikella</taxon>
    </lineage>
</organism>
<proteinExistence type="predicted"/>
<protein>
    <submittedName>
        <fullName evidence="1">Uncharacterized protein</fullName>
    </submittedName>
</protein>
<name>A0ABS5ZKW5_9GAMM</name>
<dbReference type="Proteomes" id="UP000690515">
    <property type="component" value="Unassembled WGS sequence"/>
</dbReference>
<dbReference type="EMBL" id="JAGSOY010000124">
    <property type="protein sequence ID" value="MBU2713955.1"/>
    <property type="molecule type" value="Genomic_DNA"/>
</dbReference>
<evidence type="ECO:0000313" key="2">
    <source>
        <dbReference type="Proteomes" id="UP000690515"/>
    </source>
</evidence>
<reference evidence="1 2" key="1">
    <citation type="submission" date="2021-04" db="EMBL/GenBank/DDBJ databases">
        <authorList>
            <person name="Pira H."/>
            <person name="Risdian C."/>
            <person name="Wink J."/>
        </authorList>
    </citation>
    <scope>NUCLEOTIDE SEQUENCE [LARGE SCALE GENOMIC DNA]</scope>
    <source>
        <strain evidence="1 2">WH53</strain>
    </source>
</reference>
<gene>
    <name evidence="1" type="ORF">KCG35_23145</name>
</gene>
<dbReference type="RefSeq" id="WP_215822231.1">
    <property type="nucleotide sequence ID" value="NZ_JAGSOY010000124.1"/>
</dbReference>
<sequence>LNQLIDNSQLKLARVAITAKQATQYLGVVSSDWFSEVVSQRVNMQIAGSITVAYQPPLNLPLSSFVTPAYAAWYDIDWEGVLETAVDYGKEAISWVVPYEDIAELGRQLYYLSTGNDKDFKPELLLTSALGTISVIPTPATKPFKLVSKGLNKLFRKINPKSPFVRALAGTIGKVAKRCWDKRSFEDLQSMAGFMALLADFITHMDEYEEELKFFISTVQNSDHLLAWIDLFAMPLGGALGEVLSDDDFAYLDNQPYEPWYASAVSVVIPKAYAKDKKKKSLVDASRAVKILQSIKEISKKLKMKKAEVSETVKGVVSVFNPAKTTGSTKKIRGRVAEMREYLFTPPFWKAAIFIKKYLGLKGMRGLLKGAEGLRTSVRDIIIITSYIGMNIEEGKLSHLKKGILGKLKPSFPDSDTQDINSGVIKTVNSEIFHLGVLVSYSASGFRVEGIESNKNVRVYMGDFSIDLDRKVDLLVLQNDFELWVEVKSYEYGNFCSKSLQNLFDVTAKIKKRNQKDKVSSATCAGIYKFVDKNKNREKTTAGNPRRQFFLDRSHGGVNNFSDKVQWVFHGFNKYVKKRKGYAKGYNNRGDIEKIVRVLTPRMKNMGVDINKQFGLNLKGNSYIKNWKKYNRILHKDLGVNGWHSVFKSRGSISAILNEELFWDKLKEYIPVKD</sequence>
<keyword evidence="2" id="KW-1185">Reference proteome</keyword>